<dbReference type="InterPro" id="IPR036034">
    <property type="entry name" value="PDZ_sf"/>
</dbReference>
<dbReference type="PANTHER" id="PTHR32060:SF30">
    <property type="entry name" value="CARBOXY-TERMINAL PROCESSING PROTEASE CTPA"/>
    <property type="match status" value="1"/>
</dbReference>
<dbReference type="Gene3D" id="2.30.42.10">
    <property type="match status" value="1"/>
</dbReference>
<gene>
    <name evidence="2" type="ORF">ACFQZX_10140</name>
</gene>
<keyword evidence="3" id="KW-1185">Reference proteome</keyword>
<dbReference type="InterPro" id="IPR001478">
    <property type="entry name" value="PDZ"/>
</dbReference>
<evidence type="ECO:0000313" key="2">
    <source>
        <dbReference type="EMBL" id="MFD0793981.1"/>
    </source>
</evidence>
<name>A0ABW3ATV9_9SPHI</name>
<accession>A0ABW3ATV9</accession>
<reference evidence="3" key="1">
    <citation type="journal article" date="2019" name="Int. J. Syst. Evol. Microbiol.">
        <title>The Global Catalogue of Microorganisms (GCM) 10K type strain sequencing project: providing services to taxonomists for standard genome sequencing and annotation.</title>
        <authorList>
            <consortium name="The Broad Institute Genomics Platform"/>
            <consortium name="The Broad Institute Genome Sequencing Center for Infectious Disease"/>
            <person name="Wu L."/>
            <person name="Ma J."/>
        </authorList>
    </citation>
    <scope>NUCLEOTIDE SEQUENCE [LARGE SCALE GENOMIC DNA]</scope>
    <source>
        <strain evidence="3">CCUG 61484</strain>
    </source>
</reference>
<proteinExistence type="predicted"/>
<evidence type="ECO:0000313" key="3">
    <source>
        <dbReference type="Proteomes" id="UP001597010"/>
    </source>
</evidence>
<dbReference type="Pfam" id="PF00595">
    <property type="entry name" value="PDZ"/>
    <property type="match status" value="1"/>
</dbReference>
<dbReference type="EMBL" id="JBHTHZ010000005">
    <property type="protein sequence ID" value="MFD0793981.1"/>
    <property type="molecule type" value="Genomic_DNA"/>
</dbReference>
<comment type="caution">
    <text evidence="2">The sequence shown here is derived from an EMBL/GenBank/DDBJ whole genome shotgun (WGS) entry which is preliminary data.</text>
</comment>
<dbReference type="PANTHER" id="PTHR32060">
    <property type="entry name" value="TAIL-SPECIFIC PROTEASE"/>
    <property type="match status" value="1"/>
</dbReference>
<feature type="domain" description="PDZ" evidence="1">
    <location>
        <begin position="125"/>
        <end position="180"/>
    </location>
</feature>
<protein>
    <submittedName>
        <fullName evidence="2">S41 family peptidase</fullName>
    </submittedName>
</protein>
<organism evidence="2 3">
    <name type="scientific">Mucilaginibacter litoreus</name>
    <dbReference type="NCBI Taxonomy" id="1048221"/>
    <lineage>
        <taxon>Bacteria</taxon>
        <taxon>Pseudomonadati</taxon>
        <taxon>Bacteroidota</taxon>
        <taxon>Sphingobacteriia</taxon>
        <taxon>Sphingobacteriales</taxon>
        <taxon>Sphingobacteriaceae</taxon>
        <taxon>Mucilaginibacter</taxon>
    </lineage>
</organism>
<dbReference type="RefSeq" id="WP_377114598.1">
    <property type="nucleotide sequence ID" value="NZ_JBHTHZ010000005.1"/>
</dbReference>
<dbReference type="PROSITE" id="PS51257">
    <property type="entry name" value="PROKAR_LIPOPROTEIN"/>
    <property type="match status" value="1"/>
</dbReference>
<sequence>MRKLLYSVFLLSAIFIASCKKDNKFTPGVDGPSKEGSTLDLIKDSIYLYAQQTYYWNDLLPTYAKFHPRAYNGSTDLEALSNEVDALTQQTVNPETGKAYEYYEDAPGYAKYSFIDDGSTSGELNGEQKDFGFAPAYETDEDLRVKYVYPGSPADVKGIKRGYQITAINGRSGSGLEYDKGGPNVKFIVNAYAYSKSITMTLKKPDGSKFDATLSASNYQKNPVLVSKVIEANGKKVGYIAFNSFVSLELAQAPLLAAFNTFKSENISSLVVDLRYNGGGEVETAEYLTNLIAPSTVNGTVMFKMYFNETMANGKATILKNQPFTFQGKHYTMFDYSFKSDDNVSLFSKSGLPNLSLNNVFFIVTGSTASASELTINNLIPVSGLNVKLIGTTSYGKPVGFFPLKINKYELYVPQFETKNSLIQGGYYTGMKPGSSKYPGKEAADDLTKDFGDPSELLLSYALNYVNKGTFEESGPRVQSLAAGQTFSADESREAGIKMDGNKFKGMILKNLKPN</sequence>
<dbReference type="InterPro" id="IPR005151">
    <property type="entry name" value="Tail-specific_protease"/>
</dbReference>
<dbReference type="Gene3D" id="3.90.226.10">
    <property type="entry name" value="2-enoyl-CoA Hydratase, Chain A, domain 1"/>
    <property type="match status" value="1"/>
</dbReference>
<dbReference type="PROSITE" id="PS50106">
    <property type="entry name" value="PDZ"/>
    <property type="match status" value="1"/>
</dbReference>
<dbReference type="Pfam" id="PF03572">
    <property type="entry name" value="Peptidase_S41"/>
    <property type="match status" value="1"/>
</dbReference>
<dbReference type="SUPFAM" id="SSF50156">
    <property type="entry name" value="PDZ domain-like"/>
    <property type="match status" value="1"/>
</dbReference>
<dbReference type="Proteomes" id="UP001597010">
    <property type="component" value="Unassembled WGS sequence"/>
</dbReference>
<dbReference type="SUPFAM" id="SSF52096">
    <property type="entry name" value="ClpP/crotonase"/>
    <property type="match status" value="1"/>
</dbReference>
<evidence type="ECO:0000259" key="1">
    <source>
        <dbReference type="PROSITE" id="PS50106"/>
    </source>
</evidence>
<dbReference type="Gene3D" id="3.30.750.170">
    <property type="match status" value="1"/>
</dbReference>
<dbReference type="InterPro" id="IPR029045">
    <property type="entry name" value="ClpP/crotonase-like_dom_sf"/>
</dbReference>